<organism evidence="2 3">
    <name type="scientific">Phorcysia thermohydrogeniphila</name>
    <dbReference type="NCBI Taxonomy" id="936138"/>
    <lineage>
        <taxon>Bacteria</taxon>
        <taxon>Pseudomonadati</taxon>
        <taxon>Aquificota</taxon>
        <taxon>Aquificia</taxon>
        <taxon>Desulfurobacteriales</taxon>
        <taxon>Desulfurobacteriaceae</taxon>
        <taxon>Phorcysia</taxon>
    </lineage>
</organism>
<sequence length="289" mass="32852">MKILSTVLALSLALSPLAFGNEVKNEVKKDEELIRTVLKPLEKRGIKIGSIQPLTDLKVPGFDGFIVEVIDEGNARKIKRYIWVSKDGKYIALNLLEVTEVKGDKILKPLQPKNAVSPLKMDLSWLKSVDEKLNKAGIPHVIGKGDKKLYIVWDVFCPFCYRHFNQFNEETAKKLDVELHLIPFAVHGERSIKGFVHFAKLAKEKGIEETFKHLYSLGNGNFRKYSSEIQKEMKKEGEDKELAKVFKELKDTLAKNKVRATPTIIFIPSGNEGYIFVGFRPLEEVVKLK</sequence>
<keyword evidence="3" id="KW-1185">Reference proteome</keyword>
<keyword evidence="1" id="KW-0732">Signal</keyword>
<dbReference type="EMBL" id="SMFV01000003">
    <property type="protein sequence ID" value="TCK04586.1"/>
    <property type="molecule type" value="Genomic_DNA"/>
</dbReference>
<protein>
    <submittedName>
        <fullName evidence="2">Thiol:disulfide interchange protein DsbC</fullName>
    </submittedName>
</protein>
<evidence type="ECO:0000313" key="3">
    <source>
        <dbReference type="Proteomes" id="UP000295777"/>
    </source>
</evidence>
<dbReference type="CDD" id="cd02972">
    <property type="entry name" value="DsbA_family"/>
    <property type="match status" value="1"/>
</dbReference>
<evidence type="ECO:0000313" key="2">
    <source>
        <dbReference type="EMBL" id="TCK04586.1"/>
    </source>
</evidence>
<feature type="signal peptide" evidence="1">
    <location>
        <begin position="1"/>
        <end position="20"/>
    </location>
</feature>
<evidence type="ECO:0000256" key="1">
    <source>
        <dbReference type="SAM" id="SignalP"/>
    </source>
</evidence>
<dbReference type="RefSeq" id="WP_132526443.1">
    <property type="nucleotide sequence ID" value="NZ_SMFV01000003.1"/>
</dbReference>
<comment type="caution">
    <text evidence="2">The sequence shown here is derived from an EMBL/GenBank/DDBJ whole genome shotgun (WGS) entry which is preliminary data.</text>
</comment>
<proteinExistence type="predicted"/>
<dbReference type="Gene3D" id="3.40.30.10">
    <property type="entry name" value="Glutaredoxin"/>
    <property type="match status" value="1"/>
</dbReference>
<accession>A0A4V6NCX8</accession>
<reference evidence="2 3" key="1">
    <citation type="submission" date="2019-03" db="EMBL/GenBank/DDBJ databases">
        <title>Genomic Encyclopedia of Archaeal and Bacterial Type Strains, Phase II (KMG-II): from individual species to whole genera.</title>
        <authorList>
            <person name="Goeker M."/>
        </authorList>
    </citation>
    <scope>NUCLEOTIDE SEQUENCE [LARGE SCALE GENOMIC DNA]</scope>
    <source>
        <strain evidence="2 3">DSM 24425</strain>
    </source>
</reference>
<dbReference type="AlphaFoldDB" id="A0A4V6NCX8"/>
<name>A0A4V6NCX8_9BACT</name>
<dbReference type="SUPFAM" id="SSF52833">
    <property type="entry name" value="Thioredoxin-like"/>
    <property type="match status" value="1"/>
</dbReference>
<dbReference type="InterPro" id="IPR036249">
    <property type="entry name" value="Thioredoxin-like_sf"/>
</dbReference>
<dbReference type="Proteomes" id="UP000295777">
    <property type="component" value="Unassembled WGS sequence"/>
</dbReference>
<gene>
    <name evidence="2" type="ORF">CLV27_1019</name>
</gene>
<feature type="chain" id="PRO_5020415182" evidence="1">
    <location>
        <begin position="21"/>
        <end position="289"/>
    </location>
</feature>
<dbReference type="OrthoDB" id="12976at2"/>